<keyword evidence="1" id="KW-0812">Transmembrane</keyword>
<feature type="transmembrane region" description="Helical" evidence="1">
    <location>
        <begin position="575"/>
        <end position="598"/>
    </location>
</feature>
<keyword evidence="1" id="KW-0472">Membrane</keyword>
<proteinExistence type="predicted"/>
<gene>
    <name evidence="2" type="ORF">B0T14DRAFT_498097</name>
</gene>
<feature type="transmembrane region" description="Helical" evidence="1">
    <location>
        <begin position="476"/>
        <end position="493"/>
    </location>
</feature>
<keyword evidence="1" id="KW-1133">Transmembrane helix</keyword>
<evidence type="ECO:0000313" key="2">
    <source>
        <dbReference type="EMBL" id="KAK0616985.1"/>
    </source>
</evidence>
<feature type="transmembrane region" description="Helical" evidence="1">
    <location>
        <begin position="61"/>
        <end position="78"/>
    </location>
</feature>
<feature type="transmembrane region" description="Helical" evidence="1">
    <location>
        <begin position="21"/>
        <end position="41"/>
    </location>
</feature>
<organism evidence="2 3">
    <name type="scientific">Immersiella caudata</name>
    <dbReference type="NCBI Taxonomy" id="314043"/>
    <lineage>
        <taxon>Eukaryota</taxon>
        <taxon>Fungi</taxon>
        <taxon>Dikarya</taxon>
        <taxon>Ascomycota</taxon>
        <taxon>Pezizomycotina</taxon>
        <taxon>Sordariomycetes</taxon>
        <taxon>Sordariomycetidae</taxon>
        <taxon>Sordariales</taxon>
        <taxon>Lasiosphaeriaceae</taxon>
        <taxon>Immersiella</taxon>
    </lineage>
</organism>
<dbReference type="PANTHER" id="PTHR35043:SF7">
    <property type="entry name" value="TRANSCRIPTION FACTOR DOMAIN-CONTAINING PROTEIN"/>
    <property type="match status" value="1"/>
</dbReference>
<reference evidence="2" key="1">
    <citation type="submission" date="2023-06" db="EMBL/GenBank/DDBJ databases">
        <title>Genome-scale phylogeny and comparative genomics of the fungal order Sordariales.</title>
        <authorList>
            <consortium name="Lawrence Berkeley National Laboratory"/>
            <person name="Hensen N."/>
            <person name="Bonometti L."/>
            <person name="Westerberg I."/>
            <person name="Brannstrom I.O."/>
            <person name="Guillou S."/>
            <person name="Cros-Aarteil S."/>
            <person name="Calhoun S."/>
            <person name="Haridas S."/>
            <person name="Kuo A."/>
            <person name="Mondo S."/>
            <person name="Pangilinan J."/>
            <person name="Riley R."/>
            <person name="Labutti K."/>
            <person name="Andreopoulos B."/>
            <person name="Lipzen A."/>
            <person name="Chen C."/>
            <person name="Yanf M."/>
            <person name="Daum C."/>
            <person name="Ng V."/>
            <person name="Clum A."/>
            <person name="Steindorff A."/>
            <person name="Ohm R."/>
            <person name="Martin F."/>
            <person name="Silar P."/>
            <person name="Natvig D."/>
            <person name="Lalanne C."/>
            <person name="Gautier V."/>
            <person name="Ament-Velasquez S.L."/>
            <person name="Kruys A."/>
            <person name="Hutchinson M.I."/>
            <person name="Powell A.J."/>
            <person name="Barry K."/>
            <person name="Miller A.N."/>
            <person name="Grigoriev I.V."/>
            <person name="Debuchy R."/>
            <person name="Gladieux P."/>
            <person name="Thoren M.H."/>
            <person name="Johannesson H."/>
        </authorList>
    </citation>
    <scope>NUCLEOTIDE SEQUENCE</scope>
    <source>
        <strain evidence="2">CBS 606.72</strain>
    </source>
</reference>
<name>A0AA40BX99_9PEZI</name>
<accession>A0AA40BX99</accession>
<comment type="caution">
    <text evidence="2">The sequence shown here is derived from an EMBL/GenBank/DDBJ whole genome shotgun (WGS) entry which is preliminary data.</text>
</comment>
<dbReference type="PANTHER" id="PTHR35043">
    <property type="entry name" value="TRANSCRIPTION FACTOR DOMAIN-CONTAINING PROTEIN"/>
    <property type="match status" value="1"/>
</dbReference>
<dbReference type="Proteomes" id="UP001175000">
    <property type="component" value="Unassembled WGS sequence"/>
</dbReference>
<sequence>MVTNTTNGELLSWVQEPDGRGTFGILKSCVITLVLCVYTALHLNIPPANSSKSFLLWRKAKWILVGLFAPEVVVYIAWDQRQRVKRLSGDVSSICAEEAKKDRGSKRKHEWTMTHSWFAYMGGFAIDTKQGQDELPAEYIPGSPRLALNRKAVTVLARSGMLPDISKESITDKSKADALAKALVITQASWLILQCIMRFANGLHVTALELNTLAHAVCALLIYALWWHKPLDITEPALLAGGWAPGLAATLWACSRGEIANVRWIEKDLALALRAFCDEPDSAEQLAQSLAGDPEQEYSITIIETETRRKTTYNLMVHDPPHPITFTVHGNGEKNPILLLMAPGANALLCPPRPSMAHGNTGTYNAITLSHLVRWQLLRRLVHDQPLLAALLFREAGVSIRDIRDSSLCYEICTAPMEVAKFIQASFPDKILRMTYLRSISLDRLGYEPVTTGISNWVEAGPDTAERAASTFQSMAVFWLAALIYGALHAIAWKDHFATPAEALMWKISCIYVAGYGSVVIAILAPWEALRRYEMYQYPRLDENWHHRPEGKLERNGQDFWSEKLSNRTKNRLKWFGSVVFIVTPVLFYFFCRVFLVAEGFVGLRSLPALAFHTPEWTQYLAHL</sequence>
<feature type="transmembrane region" description="Helical" evidence="1">
    <location>
        <begin position="505"/>
        <end position="527"/>
    </location>
</feature>
<protein>
    <submittedName>
        <fullName evidence="2">Uncharacterized protein</fullName>
    </submittedName>
</protein>
<evidence type="ECO:0000313" key="3">
    <source>
        <dbReference type="Proteomes" id="UP001175000"/>
    </source>
</evidence>
<evidence type="ECO:0000256" key="1">
    <source>
        <dbReference type="SAM" id="Phobius"/>
    </source>
</evidence>
<feature type="transmembrane region" description="Helical" evidence="1">
    <location>
        <begin position="206"/>
        <end position="226"/>
    </location>
</feature>
<dbReference type="AlphaFoldDB" id="A0AA40BX99"/>
<dbReference type="EMBL" id="JAULSU010000005">
    <property type="protein sequence ID" value="KAK0616985.1"/>
    <property type="molecule type" value="Genomic_DNA"/>
</dbReference>
<keyword evidence="3" id="KW-1185">Reference proteome</keyword>